<dbReference type="EMBL" id="LO017727">
    <property type="protein sequence ID" value="CRH05102.1"/>
    <property type="molecule type" value="Genomic_DNA"/>
</dbReference>
<reference evidence="9" key="1">
    <citation type="submission" date="2015-04" db="EMBL/GenBank/DDBJ databases">
        <authorList>
            <person name="Syromyatnikov M.Y."/>
            <person name="Popov V.N."/>
        </authorList>
    </citation>
    <scope>NUCLEOTIDE SEQUENCE</scope>
    <source>
        <strain evidence="9">MO-1</strain>
    </source>
</reference>
<evidence type="ECO:0000259" key="8">
    <source>
        <dbReference type="Pfam" id="PF01182"/>
    </source>
</evidence>
<evidence type="ECO:0000313" key="9">
    <source>
        <dbReference type="EMBL" id="CRH05102.1"/>
    </source>
</evidence>
<dbReference type="PANTHER" id="PTHR11054">
    <property type="entry name" value="6-PHOSPHOGLUCONOLACTONASE"/>
    <property type="match status" value="1"/>
</dbReference>
<feature type="domain" description="Glucosamine/galactosamine-6-phosphate isomerase" evidence="8">
    <location>
        <begin position="21"/>
        <end position="226"/>
    </location>
</feature>
<dbReference type="InterPro" id="IPR039104">
    <property type="entry name" value="6PGL"/>
</dbReference>
<evidence type="ECO:0000256" key="3">
    <source>
        <dbReference type="ARBA" id="ARBA00004961"/>
    </source>
</evidence>
<dbReference type="GO" id="GO:0006098">
    <property type="term" value="P:pentose-phosphate shunt"/>
    <property type="evidence" value="ECO:0007669"/>
    <property type="project" value="UniProtKB-UniPathway"/>
</dbReference>
<dbReference type="PANTHER" id="PTHR11054:SF0">
    <property type="entry name" value="6-PHOSPHOGLUCONOLACTONASE"/>
    <property type="match status" value="1"/>
</dbReference>
<dbReference type="AlphaFoldDB" id="A0A1S7LDT7"/>
<comment type="function">
    <text evidence="2 7">Hydrolysis of 6-phosphogluconolactone to 6-phosphogluconate.</text>
</comment>
<proteinExistence type="inferred from homology"/>
<dbReference type="GO" id="GO:0017057">
    <property type="term" value="F:6-phosphogluconolactonase activity"/>
    <property type="evidence" value="ECO:0007669"/>
    <property type="project" value="UniProtKB-UniRule"/>
</dbReference>
<protein>
    <recommendedName>
        <fullName evidence="6 7">6-phosphogluconolactonase</fullName>
        <shortName evidence="7">6PGL</shortName>
        <ecNumber evidence="5 7">3.1.1.31</ecNumber>
    </recommendedName>
</protein>
<dbReference type="Gene3D" id="3.40.50.1360">
    <property type="match status" value="1"/>
</dbReference>
<gene>
    <name evidence="7 9" type="primary">pgl</name>
    <name evidence="9" type="ORF">MAGMO_0903</name>
</gene>
<dbReference type="InterPro" id="IPR006148">
    <property type="entry name" value="Glc/Gal-6P_isomerase"/>
</dbReference>
<dbReference type="UniPathway" id="UPA00115">
    <property type="reaction ID" value="UER00409"/>
</dbReference>
<comment type="catalytic activity">
    <reaction evidence="1 7">
        <text>6-phospho-D-glucono-1,5-lactone + H2O = 6-phospho-D-gluconate + H(+)</text>
        <dbReference type="Rhea" id="RHEA:12556"/>
        <dbReference type="ChEBI" id="CHEBI:15377"/>
        <dbReference type="ChEBI" id="CHEBI:15378"/>
        <dbReference type="ChEBI" id="CHEBI:57955"/>
        <dbReference type="ChEBI" id="CHEBI:58759"/>
        <dbReference type="EC" id="3.1.1.31"/>
    </reaction>
</comment>
<dbReference type="InterPro" id="IPR005900">
    <property type="entry name" value="6-phosphogluconolactonase_DevB"/>
</dbReference>
<comment type="similarity">
    <text evidence="4 7">Belongs to the glucosamine/galactosamine-6-phosphate isomerase family. 6-phosphogluconolactonase subfamily.</text>
</comment>
<evidence type="ECO:0000256" key="1">
    <source>
        <dbReference type="ARBA" id="ARBA00000832"/>
    </source>
</evidence>
<comment type="pathway">
    <text evidence="3 7">Carbohydrate degradation; pentose phosphate pathway; D-ribulose 5-phosphate from D-glucose 6-phosphate (oxidative stage): step 2/3.</text>
</comment>
<evidence type="ECO:0000256" key="5">
    <source>
        <dbReference type="ARBA" id="ARBA00013198"/>
    </source>
</evidence>
<organism evidence="9">
    <name type="scientific">Magnetococcus massalia (strain MO-1)</name>
    <dbReference type="NCBI Taxonomy" id="451514"/>
    <lineage>
        <taxon>Bacteria</taxon>
        <taxon>Pseudomonadati</taxon>
        <taxon>Pseudomonadota</taxon>
        <taxon>Magnetococcia</taxon>
        <taxon>Magnetococcales</taxon>
        <taxon>Magnetococcaceae</taxon>
        <taxon>Magnetococcus</taxon>
    </lineage>
</organism>
<dbReference type="InterPro" id="IPR037171">
    <property type="entry name" value="NagB/RpiA_transferase-like"/>
</dbReference>
<evidence type="ECO:0000256" key="2">
    <source>
        <dbReference type="ARBA" id="ARBA00002681"/>
    </source>
</evidence>
<dbReference type="Pfam" id="PF01182">
    <property type="entry name" value="Glucosamine_iso"/>
    <property type="match status" value="1"/>
</dbReference>
<dbReference type="GO" id="GO:0005975">
    <property type="term" value="P:carbohydrate metabolic process"/>
    <property type="evidence" value="ECO:0007669"/>
    <property type="project" value="UniProtKB-UniRule"/>
</dbReference>
<dbReference type="SUPFAM" id="SSF100950">
    <property type="entry name" value="NagB/RpiA/CoA transferase-like"/>
    <property type="match status" value="1"/>
</dbReference>
<dbReference type="CDD" id="cd01400">
    <property type="entry name" value="6PGL"/>
    <property type="match status" value="1"/>
</dbReference>
<accession>A0A1S7LDT7</accession>
<evidence type="ECO:0000256" key="6">
    <source>
        <dbReference type="ARBA" id="ARBA00020337"/>
    </source>
</evidence>
<name>A0A1S7LDT7_MAGMO</name>
<dbReference type="NCBIfam" id="TIGR01198">
    <property type="entry name" value="pgl"/>
    <property type="match status" value="1"/>
</dbReference>
<evidence type="ECO:0000256" key="7">
    <source>
        <dbReference type="RuleBase" id="RU365095"/>
    </source>
</evidence>
<dbReference type="EC" id="3.1.1.31" evidence="5 7"/>
<sequence>MRHRVYGGPAAMDNAITMHADPQAAAMAMAAELLSVLNQHGEARPFRLALSGGSTPKMLYSLLGQSPLREQLPWHKLEIFWVDERCVAPNDPQSNHGMFMQAMGEKLPLESARYHRMQGEAEPEQEALRYGQLLPQQLDWIWLGLGGDGHTASLFPGYQPVADEPLCLATRNPHSGQNRMTLSETAIVQALRVTFLVTGAEKAPVLTSVIQDATCNLPAARIAQQRPVDWVLDEPAGKSFMSLSPPI</sequence>
<evidence type="ECO:0000256" key="4">
    <source>
        <dbReference type="ARBA" id="ARBA00010662"/>
    </source>
</evidence>
<keyword evidence="7 9" id="KW-0378">Hydrolase</keyword>